<evidence type="ECO:0000256" key="11">
    <source>
        <dbReference type="RuleBase" id="RU361183"/>
    </source>
</evidence>
<dbReference type="FunFam" id="2.60.210.10:FF:000009">
    <property type="entry name" value="Meprin A subunit"/>
    <property type="match status" value="1"/>
</dbReference>
<evidence type="ECO:0000256" key="7">
    <source>
        <dbReference type="ARBA" id="ARBA00023145"/>
    </source>
</evidence>
<gene>
    <name evidence="15" type="primary">MEP1A</name>
</gene>
<keyword evidence="8" id="KW-1015">Disulfide bond</keyword>
<dbReference type="PROSITE" id="PS51864">
    <property type="entry name" value="ASTACIN"/>
    <property type="match status" value="1"/>
</dbReference>
<evidence type="ECO:0000256" key="5">
    <source>
        <dbReference type="ARBA" id="ARBA00022833"/>
    </source>
</evidence>
<evidence type="ECO:0000256" key="2">
    <source>
        <dbReference type="ARBA" id="ARBA00022723"/>
    </source>
</evidence>
<dbReference type="Gene3D" id="2.60.120.200">
    <property type="match status" value="1"/>
</dbReference>
<evidence type="ECO:0000313" key="15">
    <source>
        <dbReference type="Ensembl" id="ENSPTXP00000002864.1"/>
    </source>
</evidence>
<sequence>IPYKMDLNTKGVIFQAFEMFRLKSCIDFKPYEGEKSYLQFEKCWSYVGDLQNGQVVSIGSRCEYKDTVEHELLHALGFYHEQSRTDRDDYVKIWWNAIIDGQAYNFDKYDDSFISDLNTPYDYESVLHYGPYSFNKNSSVPSITTKIPEFNNVIGQSQDMSKIDLERLNRMYHCASSLTILDQCSFESINICGMVQNGRDDKDWEHTLTTTRDNNNRCLGNILTIDTSQKGYIMSFDTTKGLSGETAILESRILYPRRNEKCLQFFYKFDGSPKDELIISPSPLSGDGEKQWNFANIPFNTRTKFRYVFHGLKGDPQNSKGGIHLDDITLTETECPTSVWQIRNFTSILKSTSKGDYLASPIFYNSEGYCFVLSLYPRGPANSNGDYLGIMFSLCSGQNDGALEWPAVNRQVTFTIVDQDPDITQRMSASRSFVTDPNQRYNGKPFWDKADITGTFDPSYNTHIGPGWGWHYILPYSEMYRRNFVKNDNLIIFSNFEGRFLWWFGRCFKQKE</sequence>
<comment type="caution">
    <text evidence="10">Lacks conserved residue(s) required for the propagation of feature annotation.</text>
</comment>
<evidence type="ECO:0000256" key="10">
    <source>
        <dbReference type="PROSITE-ProRule" id="PRU01211"/>
    </source>
</evidence>
<dbReference type="SUPFAM" id="SSF49599">
    <property type="entry name" value="TRAF domain-like"/>
    <property type="match status" value="1"/>
</dbReference>
<feature type="domain" description="MAM" evidence="12">
    <location>
        <begin position="182"/>
        <end position="337"/>
    </location>
</feature>
<keyword evidence="3" id="KW-0732">Signal</keyword>
<keyword evidence="2 10" id="KW-0479">Metal-binding</keyword>
<dbReference type="SUPFAM" id="SSF55486">
    <property type="entry name" value="Metalloproteases ('zincins'), catalytic domain"/>
    <property type="match status" value="1"/>
</dbReference>
<feature type="domain" description="Peptidase M12A" evidence="14">
    <location>
        <begin position="1"/>
        <end position="175"/>
    </location>
</feature>
<dbReference type="PROSITE" id="PS50144">
    <property type="entry name" value="MATH"/>
    <property type="match status" value="1"/>
</dbReference>
<feature type="active site" evidence="10">
    <location>
        <position position="71"/>
    </location>
</feature>
<dbReference type="Pfam" id="PF22486">
    <property type="entry name" value="MATH_2"/>
    <property type="match status" value="1"/>
</dbReference>
<dbReference type="InterPro" id="IPR002083">
    <property type="entry name" value="MATH/TRAF_dom"/>
</dbReference>
<keyword evidence="16" id="KW-1185">Reference proteome</keyword>
<keyword evidence="9" id="KW-0325">Glycoprotein</keyword>
<dbReference type="SMART" id="SM00235">
    <property type="entry name" value="ZnMc"/>
    <property type="match status" value="1"/>
</dbReference>
<evidence type="ECO:0000259" key="14">
    <source>
        <dbReference type="PROSITE" id="PS51864"/>
    </source>
</evidence>
<dbReference type="PRINTS" id="PR00480">
    <property type="entry name" value="ASTACIN"/>
</dbReference>
<dbReference type="Gene3D" id="2.60.210.10">
    <property type="entry name" value="Apoptosis, Tumor Necrosis Factor Receptor Associated Protein 2, Chain A"/>
    <property type="match status" value="1"/>
</dbReference>
<evidence type="ECO:0000259" key="13">
    <source>
        <dbReference type="PROSITE" id="PS50144"/>
    </source>
</evidence>
<dbReference type="GeneTree" id="ENSGT00950000183111"/>
<keyword evidence="7" id="KW-0865">Zymogen</keyword>
<dbReference type="EC" id="3.4.24.-" evidence="11"/>
<evidence type="ECO:0000256" key="1">
    <source>
        <dbReference type="ARBA" id="ARBA00022670"/>
    </source>
</evidence>
<dbReference type="Pfam" id="PF01400">
    <property type="entry name" value="Astacin"/>
    <property type="match status" value="1"/>
</dbReference>
<accession>A0A670XT00</accession>
<dbReference type="InterPro" id="IPR008974">
    <property type="entry name" value="TRAF-like"/>
</dbReference>
<dbReference type="InterPro" id="IPR013320">
    <property type="entry name" value="ConA-like_dom_sf"/>
</dbReference>
<dbReference type="InterPro" id="IPR000998">
    <property type="entry name" value="MAM_dom"/>
</dbReference>
<evidence type="ECO:0000256" key="6">
    <source>
        <dbReference type="ARBA" id="ARBA00023049"/>
    </source>
</evidence>
<dbReference type="InterPro" id="IPR001506">
    <property type="entry name" value="Peptidase_M12A"/>
</dbReference>
<reference evidence="15" key="2">
    <citation type="submission" date="2025-09" db="UniProtKB">
        <authorList>
            <consortium name="Ensembl"/>
        </authorList>
    </citation>
    <scope>IDENTIFICATION</scope>
</reference>
<protein>
    <recommendedName>
        <fullName evidence="11">Metalloendopeptidase</fullName>
        <ecNumber evidence="11">3.4.24.-</ecNumber>
    </recommendedName>
</protein>
<keyword evidence="4 10" id="KW-0378">Hydrolase</keyword>
<dbReference type="PROSITE" id="PS50060">
    <property type="entry name" value="MAM_2"/>
    <property type="match status" value="1"/>
</dbReference>
<proteinExistence type="predicted"/>
<dbReference type="FunFam" id="3.40.390.10:FF:000015">
    <property type="entry name" value="Meprin A subunit"/>
    <property type="match status" value="1"/>
</dbReference>
<name>A0A670XT00_PSETE</name>
<dbReference type="InterPro" id="IPR006026">
    <property type="entry name" value="Peptidase_Metallo"/>
</dbReference>
<dbReference type="Gene3D" id="3.40.390.10">
    <property type="entry name" value="Collagenase (Catalytic Domain)"/>
    <property type="match status" value="1"/>
</dbReference>
<evidence type="ECO:0000313" key="16">
    <source>
        <dbReference type="Proteomes" id="UP000472273"/>
    </source>
</evidence>
<feature type="binding site" evidence="10">
    <location>
        <position position="74"/>
    </location>
    <ligand>
        <name>Zn(2+)</name>
        <dbReference type="ChEBI" id="CHEBI:29105"/>
        <note>catalytic</note>
    </ligand>
</feature>
<dbReference type="PROSITE" id="PS00740">
    <property type="entry name" value="MAM_1"/>
    <property type="match status" value="1"/>
</dbReference>
<organism evidence="15 16">
    <name type="scientific">Pseudonaja textilis</name>
    <name type="common">Eastern brown snake</name>
    <dbReference type="NCBI Taxonomy" id="8673"/>
    <lineage>
        <taxon>Eukaryota</taxon>
        <taxon>Metazoa</taxon>
        <taxon>Chordata</taxon>
        <taxon>Craniata</taxon>
        <taxon>Vertebrata</taxon>
        <taxon>Euteleostomi</taxon>
        <taxon>Lepidosauria</taxon>
        <taxon>Squamata</taxon>
        <taxon>Bifurcata</taxon>
        <taxon>Unidentata</taxon>
        <taxon>Episquamata</taxon>
        <taxon>Toxicofera</taxon>
        <taxon>Serpentes</taxon>
        <taxon>Colubroidea</taxon>
        <taxon>Elapidae</taxon>
        <taxon>Hydrophiinae</taxon>
        <taxon>Pseudonaja</taxon>
    </lineage>
</organism>
<dbReference type="Proteomes" id="UP000472273">
    <property type="component" value="Unplaced"/>
</dbReference>
<feature type="binding site" evidence="10">
    <location>
        <position position="80"/>
    </location>
    <ligand>
        <name>Zn(2+)</name>
        <dbReference type="ChEBI" id="CHEBI:29105"/>
        <note>catalytic</note>
    </ligand>
</feature>
<dbReference type="AlphaFoldDB" id="A0A670XT00"/>
<evidence type="ECO:0000259" key="12">
    <source>
        <dbReference type="PROSITE" id="PS50060"/>
    </source>
</evidence>
<evidence type="ECO:0000256" key="4">
    <source>
        <dbReference type="ARBA" id="ARBA00022801"/>
    </source>
</evidence>
<comment type="cofactor">
    <cofactor evidence="10 11">
        <name>Zn(2+)</name>
        <dbReference type="ChEBI" id="CHEBI:29105"/>
    </cofactor>
    <text evidence="10 11">Binds 1 zinc ion per subunit.</text>
</comment>
<dbReference type="SMART" id="SM00061">
    <property type="entry name" value="MATH"/>
    <property type="match status" value="1"/>
</dbReference>
<dbReference type="GO" id="GO:0006508">
    <property type="term" value="P:proteolysis"/>
    <property type="evidence" value="ECO:0007669"/>
    <property type="project" value="UniProtKB-KW"/>
</dbReference>
<dbReference type="InterPro" id="IPR024079">
    <property type="entry name" value="MetalloPept_cat_dom_sf"/>
</dbReference>
<dbReference type="GO" id="GO:0008270">
    <property type="term" value="F:zinc ion binding"/>
    <property type="evidence" value="ECO:0007669"/>
    <property type="project" value="UniProtKB-UniRule"/>
</dbReference>
<dbReference type="PRINTS" id="PR00020">
    <property type="entry name" value="MAMDOMAIN"/>
</dbReference>
<evidence type="ECO:0000256" key="3">
    <source>
        <dbReference type="ARBA" id="ARBA00022729"/>
    </source>
</evidence>
<dbReference type="SUPFAM" id="SSF49899">
    <property type="entry name" value="Concanavalin A-like lectins/glucanases"/>
    <property type="match status" value="1"/>
</dbReference>
<dbReference type="GO" id="GO:0016020">
    <property type="term" value="C:membrane"/>
    <property type="evidence" value="ECO:0007669"/>
    <property type="project" value="InterPro"/>
</dbReference>
<evidence type="ECO:0000256" key="9">
    <source>
        <dbReference type="ARBA" id="ARBA00023180"/>
    </source>
</evidence>
<dbReference type="PANTHER" id="PTHR10127">
    <property type="entry name" value="DISCOIDIN, CUB, EGF, LAMININ , AND ZINC METALLOPROTEASE DOMAIN CONTAINING"/>
    <property type="match status" value="1"/>
</dbReference>
<dbReference type="SMART" id="SM00137">
    <property type="entry name" value="MAM"/>
    <property type="match status" value="1"/>
</dbReference>
<dbReference type="Ensembl" id="ENSPTXT00000002947.1">
    <property type="protein sequence ID" value="ENSPTXP00000002864.1"/>
    <property type="gene ID" value="ENSPTXG00000002196.1"/>
</dbReference>
<dbReference type="GO" id="GO:0004222">
    <property type="term" value="F:metalloendopeptidase activity"/>
    <property type="evidence" value="ECO:0007669"/>
    <property type="project" value="UniProtKB-UniRule"/>
</dbReference>
<keyword evidence="1 10" id="KW-0645">Protease</keyword>
<evidence type="ECO:0000256" key="8">
    <source>
        <dbReference type="ARBA" id="ARBA00023157"/>
    </source>
</evidence>
<feature type="binding site" evidence="10">
    <location>
        <position position="70"/>
    </location>
    <ligand>
        <name>Zn(2+)</name>
        <dbReference type="ChEBI" id="CHEBI:29105"/>
        <note>catalytic</note>
    </ligand>
</feature>
<dbReference type="CDD" id="cd06263">
    <property type="entry name" value="MAM"/>
    <property type="match status" value="1"/>
</dbReference>
<reference evidence="15" key="1">
    <citation type="submission" date="2025-08" db="UniProtKB">
        <authorList>
            <consortium name="Ensembl"/>
        </authorList>
    </citation>
    <scope>IDENTIFICATION</scope>
</reference>
<keyword evidence="5 10" id="KW-0862">Zinc</keyword>
<dbReference type="Pfam" id="PF00629">
    <property type="entry name" value="MAM"/>
    <property type="match status" value="1"/>
</dbReference>
<dbReference type="PANTHER" id="PTHR10127:SF824">
    <property type="entry name" value="MEPRIN A SUBUNIT ALPHA"/>
    <property type="match status" value="1"/>
</dbReference>
<keyword evidence="6 10" id="KW-0482">Metalloprotease</keyword>
<feature type="domain" description="MATH" evidence="13">
    <location>
        <begin position="335"/>
        <end position="496"/>
    </location>
</feature>